<dbReference type="Pfam" id="PF04149">
    <property type="entry name" value="DUF397"/>
    <property type="match status" value="3"/>
</dbReference>
<feature type="domain" description="DUF397" evidence="1">
    <location>
        <begin position="48"/>
        <end position="101"/>
    </location>
</feature>
<feature type="domain" description="DUF397" evidence="1">
    <location>
        <begin position="7"/>
        <end position="26"/>
    </location>
</feature>
<dbReference type="EMBL" id="BAABHS010000025">
    <property type="protein sequence ID" value="GAA4982465.1"/>
    <property type="molecule type" value="Genomic_DNA"/>
</dbReference>
<dbReference type="InterPro" id="IPR007278">
    <property type="entry name" value="DUF397"/>
</dbReference>
<comment type="caution">
    <text evidence="2">The sequence shown here is derived from an EMBL/GenBank/DDBJ whole genome shotgun (WGS) entry which is preliminary data.</text>
</comment>
<protein>
    <recommendedName>
        <fullName evidence="1">DUF397 domain-containing protein</fullName>
    </recommendedName>
</protein>
<reference evidence="3" key="1">
    <citation type="journal article" date="2019" name="Int. J. Syst. Evol. Microbiol.">
        <title>The Global Catalogue of Microorganisms (GCM) 10K type strain sequencing project: providing services to taxonomists for standard genome sequencing and annotation.</title>
        <authorList>
            <consortium name="The Broad Institute Genomics Platform"/>
            <consortium name="The Broad Institute Genome Sequencing Center for Infectious Disease"/>
            <person name="Wu L."/>
            <person name="Ma J."/>
        </authorList>
    </citation>
    <scope>NUCLEOTIDE SEQUENCE [LARGE SCALE GENOMIC DNA]</scope>
    <source>
        <strain evidence="3">JCM 17986</strain>
    </source>
</reference>
<name>A0ABP9HYZ5_9ACTN</name>
<evidence type="ECO:0000313" key="3">
    <source>
        <dbReference type="Proteomes" id="UP001500466"/>
    </source>
</evidence>
<proteinExistence type="predicted"/>
<organism evidence="2 3">
    <name type="scientific">Yinghuangia aomiensis</name>
    <dbReference type="NCBI Taxonomy" id="676205"/>
    <lineage>
        <taxon>Bacteria</taxon>
        <taxon>Bacillati</taxon>
        <taxon>Actinomycetota</taxon>
        <taxon>Actinomycetes</taxon>
        <taxon>Kitasatosporales</taxon>
        <taxon>Streptomycetaceae</taxon>
        <taxon>Yinghuangia</taxon>
    </lineage>
</organism>
<dbReference type="RefSeq" id="WP_345678857.1">
    <property type="nucleotide sequence ID" value="NZ_BAABHS010000025.1"/>
</dbReference>
<keyword evidence="3" id="KW-1185">Reference proteome</keyword>
<feature type="domain" description="DUF397" evidence="1">
    <location>
        <begin position="28"/>
        <end position="46"/>
    </location>
</feature>
<sequence length="101" mass="10673">MRVVQPAGWRKSSYSNATGGNCVEVARSWRTSSYSNGTGGNCVEVADAWRKSSHSGGNGGECVEVNMVADTLVPVRDSKDTTRGHLLIPSTSWASLTGALK</sequence>
<evidence type="ECO:0000259" key="1">
    <source>
        <dbReference type="Pfam" id="PF04149"/>
    </source>
</evidence>
<accession>A0ABP9HYZ5</accession>
<evidence type="ECO:0000313" key="2">
    <source>
        <dbReference type="EMBL" id="GAA4982465.1"/>
    </source>
</evidence>
<dbReference type="Proteomes" id="UP001500466">
    <property type="component" value="Unassembled WGS sequence"/>
</dbReference>
<gene>
    <name evidence="2" type="ORF">GCM10023205_59900</name>
</gene>